<gene>
    <name evidence="2" type="ORF">BABINDRAFT_159654</name>
</gene>
<feature type="signal peptide" evidence="1">
    <location>
        <begin position="1"/>
        <end position="19"/>
    </location>
</feature>
<dbReference type="RefSeq" id="XP_018988543.1">
    <property type="nucleotide sequence ID" value="XM_019127801.1"/>
</dbReference>
<accession>A0A1E3R036</accession>
<feature type="chain" id="PRO_5009134468" evidence="1">
    <location>
        <begin position="20"/>
        <end position="189"/>
    </location>
</feature>
<evidence type="ECO:0000313" key="2">
    <source>
        <dbReference type="EMBL" id="ODQ83215.1"/>
    </source>
</evidence>
<evidence type="ECO:0000313" key="3">
    <source>
        <dbReference type="Proteomes" id="UP000094336"/>
    </source>
</evidence>
<proteinExistence type="predicted"/>
<evidence type="ECO:0000256" key="1">
    <source>
        <dbReference type="SAM" id="SignalP"/>
    </source>
</evidence>
<protein>
    <submittedName>
        <fullName evidence="2">Uncharacterized protein</fullName>
    </submittedName>
</protein>
<dbReference type="GeneID" id="30145654"/>
<sequence>MKFTSIFPFALTLSNLVTSLPLGYDTSKSTSFNLQIQNSSINALNGEQITRRFASNRPDSELGYFPGEEIGFSGYITDTGRFELESITGPQSVCIDDSLTLVPNHVAYIREGTESKSGFAIQAGGLLSFRNSTLWLLCHNNGVYALVTGESNCDTSDIYAKVELVALNNEKPISEYLPTTTTLGPVPTA</sequence>
<dbReference type="AlphaFoldDB" id="A0A1E3R036"/>
<dbReference type="EMBL" id="KV454426">
    <property type="protein sequence ID" value="ODQ83215.1"/>
    <property type="molecule type" value="Genomic_DNA"/>
</dbReference>
<organism evidence="2 3">
    <name type="scientific">Babjeviella inositovora NRRL Y-12698</name>
    <dbReference type="NCBI Taxonomy" id="984486"/>
    <lineage>
        <taxon>Eukaryota</taxon>
        <taxon>Fungi</taxon>
        <taxon>Dikarya</taxon>
        <taxon>Ascomycota</taxon>
        <taxon>Saccharomycotina</taxon>
        <taxon>Pichiomycetes</taxon>
        <taxon>Serinales incertae sedis</taxon>
        <taxon>Babjeviella</taxon>
    </lineage>
</organism>
<name>A0A1E3R036_9ASCO</name>
<keyword evidence="1" id="KW-0732">Signal</keyword>
<reference evidence="3" key="1">
    <citation type="submission" date="2016-05" db="EMBL/GenBank/DDBJ databases">
        <title>Comparative genomics of biotechnologically important yeasts.</title>
        <authorList>
            <consortium name="DOE Joint Genome Institute"/>
            <person name="Riley R."/>
            <person name="Haridas S."/>
            <person name="Wolfe K.H."/>
            <person name="Lopes M.R."/>
            <person name="Hittinger C.T."/>
            <person name="Goker M."/>
            <person name="Salamov A."/>
            <person name="Wisecaver J."/>
            <person name="Long T.M."/>
            <person name="Aerts A.L."/>
            <person name="Barry K."/>
            <person name="Choi C."/>
            <person name="Clum A."/>
            <person name="Coughlan A.Y."/>
            <person name="Deshpande S."/>
            <person name="Douglass A.P."/>
            <person name="Hanson S.J."/>
            <person name="Klenk H.-P."/>
            <person name="Labutti K."/>
            <person name="Lapidus A."/>
            <person name="Lindquist E."/>
            <person name="Lipzen A."/>
            <person name="Meier-Kolthoff J.P."/>
            <person name="Ohm R.A."/>
            <person name="Otillar R.P."/>
            <person name="Pangilinan J."/>
            <person name="Peng Y."/>
            <person name="Rokas A."/>
            <person name="Rosa C.A."/>
            <person name="Scheuner C."/>
            <person name="Sibirny A.A."/>
            <person name="Slot J.C."/>
            <person name="Stielow J.B."/>
            <person name="Sun H."/>
            <person name="Kurtzman C.P."/>
            <person name="Blackwell M."/>
            <person name="Grigoriev I.V."/>
            <person name="Jeffries T.W."/>
        </authorList>
    </citation>
    <scope>NUCLEOTIDE SEQUENCE [LARGE SCALE GENOMIC DNA]</scope>
    <source>
        <strain evidence="3">NRRL Y-12698</strain>
    </source>
</reference>
<keyword evidence="3" id="KW-1185">Reference proteome</keyword>
<dbReference type="Proteomes" id="UP000094336">
    <property type="component" value="Unassembled WGS sequence"/>
</dbReference>